<evidence type="ECO:0000256" key="12">
    <source>
        <dbReference type="ARBA" id="ARBA00058382"/>
    </source>
</evidence>
<dbReference type="CDD" id="cd11716">
    <property type="entry name" value="THUMP_ThiI"/>
    <property type="match status" value="1"/>
</dbReference>
<dbReference type="CDD" id="cd01712">
    <property type="entry name" value="PPase_ThiI"/>
    <property type="match status" value="1"/>
</dbReference>
<dbReference type="EC" id="2.8.1.4" evidence="14 19"/>
<evidence type="ECO:0000256" key="4">
    <source>
        <dbReference type="ARBA" id="ARBA00022555"/>
    </source>
</evidence>
<evidence type="ECO:0000256" key="6">
    <source>
        <dbReference type="ARBA" id="ARBA00022741"/>
    </source>
</evidence>
<evidence type="ECO:0000256" key="15">
    <source>
        <dbReference type="ARBA" id="ARBA00071867"/>
    </source>
</evidence>
<dbReference type="GO" id="GO:0140741">
    <property type="term" value="F:tRNA-uracil-4 sulfurtransferase activity"/>
    <property type="evidence" value="ECO:0007669"/>
    <property type="project" value="UniProtKB-EC"/>
</dbReference>
<dbReference type="Pfam" id="PF02568">
    <property type="entry name" value="ThiI"/>
    <property type="match status" value="1"/>
</dbReference>
<evidence type="ECO:0000256" key="10">
    <source>
        <dbReference type="ARBA" id="ARBA00050570"/>
    </source>
</evidence>
<keyword evidence="8 19" id="KW-0694">RNA-binding</keyword>
<protein>
    <recommendedName>
        <fullName evidence="15 19">Probable tRNA sulfurtransferase</fullName>
        <ecNumber evidence="14 19">2.8.1.4</ecNumber>
    </recommendedName>
    <alternativeName>
        <fullName evidence="16 19">Sulfur carrier protein ThiS sulfurtransferase</fullName>
    </alternativeName>
    <alternativeName>
        <fullName evidence="17 19">Thiamine biosynthesis protein ThiI</fullName>
    </alternativeName>
    <alternativeName>
        <fullName evidence="18 19">tRNA 4-thiouridine synthase</fullName>
    </alternativeName>
</protein>
<evidence type="ECO:0000256" key="5">
    <source>
        <dbReference type="ARBA" id="ARBA00022679"/>
    </source>
</evidence>
<dbReference type="SUPFAM" id="SSF143437">
    <property type="entry name" value="THUMP domain-like"/>
    <property type="match status" value="1"/>
</dbReference>
<evidence type="ECO:0000256" key="1">
    <source>
        <dbReference type="ARBA" id="ARBA00004496"/>
    </source>
</evidence>
<dbReference type="GO" id="GO:0002937">
    <property type="term" value="P:tRNA 4-thiouridine biosynthesis"/>
    <property type="evidence" value="ECO:0007669"/>
    <property type="project" value="TreeGrafter"/>
</dbReference>
<comment type="pathway">
    <text evidence="2 19">Cofactor biosynthesis; thiamine diphosphate biosynthesis.</text>
</comment>
<proteinExistence type="inferred from homology"/>
<comment type="catalytic activity">
    <reaction evidence="10 19">
        <text>[ThiI sulfur-carrier protein]-S-sulfanyl-L-cysteine + a uridine in tRNA + 2 reduced [2Fe-2S]-[ferredoxin] + ATP + H(+) = [ThiI sulfur-carrier protein]-L-cysteine + a 4-thiouridine in tRNA + 2 oxidized [2Fe-2S]-[ferredoxin] + AMP + diphosphate</text>
        <dbReference type="Rhea" id="RHEA:24176"/>
        <dbReference type="Rhea" id="RHEA-COMP:10000"/>
        <dbReference type="Rhea" id="RHEA-COMP:10001"/>
        <dbReference type="Rhea" id="RHEA-COMP:13337"/>
        <dbReference type="Rhea" id="RHEA-COMP:13338"/>
        <dbReference type="Rhea" id="RHEA-COMP:13339"/>
        <dbReference type="Rhea" id="RHEA-COMP:13340"/>
        <dbReference type="ChEBI" id="CHEBI:15378"/>
        <dbReference type="ChEBI" id="CHEBI:29950"/>
        <dbReference type="ChEBI" id="CHEBI:30616"/>
        <dbReference type="ChEBI" id="CHEBI:33019"/>
        <dbReference type="ChEBI" id="CHEBI:33737"/>
        <dbReference type="ChEBI" id="CHEBI:33738"/>
        <dbReference type="ChEBI" id="CHEBI:61963"/>
        <dbReference type="ChEBI" id="CHEBI:65315"/>
        <dbReference type="ChEBI" id="CHEBI:136798"/>
        <dbReference type="ChEBI" id="CHEBI:456215"/>
        <dbReference type="EC" id="2.8.1.4"/>
    </reaction>
</comment>
<dbReference type="GO" id="GO:0000049">
    <property type="term" value="F:tRNA binding"/>
    <property type="evidence" value="ECO:0007669"/>
    <property type="project" value="UniProtKB-UniRule"/>
</dbReference>
<dbReference type="GO" id="GO:0009229">
    <property type="term" value="P:thiamine diphosphate biosynthetic process"/>
    <property type="evidence" value="ECO:0007669"/>
    <property type="project" value="UniProtKB-UniRule"/>
</dbReference>
<dbReference type="Pfam" id="PF02926">
    <property type="entry name" value="THUMP"/>
    <property type="match status" value="1"/>
</dbReference>
<dbReference type="InterPro" id="IPR014729">
    <property type="entry name" value="Rossmann-like_a/b/a_fold"/>
</dbReference>
<dbReference type="Proteomes" id="UP000245938">
    <property type="component" value="Unassembled WGS sequence"/>
</dbReference>
<dbReference type="GO" id="GO:0005829">
    <property type="term" value="C:cytosol"/>
    <property type="evidence" value="ECO:0007669"/>
    <property type="project" value="TreeGrafter"/>
</dbReference>
<evidence type="ECO:0000256" key="7">
    <source>
        <dbReference type="ARBA" id="ARBA00022840"/>
    </source>
</evidence>
<evidence type="ECO:0000256" key="13">
    <source>
        <dbReference type="ARBA" id="ARBA00061472"/>
    </source>
</evidence>
<keyword evidence="7 19" id="KW-0067">ATP-binding</keyword>
<evidence type="ECO:0000256" key="11">
    <source>
        <dbReference type="ARBA" id="ARBA00052330"/>
    </source>
</evidence>
<dbReference type="PANTHER" id="PTHR43209:SF1">
    <property type="entry name" value="TRNA SULFURTRANSFERASE"/>
    <property type="match status" value="1"/>
</dbReference>
<dbReference type="AlphaFoldDB" id="A0A2U3ANV4"/>
<feature type="binding site" evidence="19">
    <location>
        <position position="288"/>
    </location>
    <ligand>
        <name>ATP</name>
        <dbReference type="ChEBI" id="CHEBI:30616"/>
    </ligand>
</feature>
<evidence type="ECO:0000256" key="8">
    <source>
        <dbReference type="ARBA" id="ARBA00022884"/>
    </source>
</evidence>
<evidence type="ECO:0000256" key="16">
    <source>
        <dbReference type="ARBA" id="ARBA00075337"/>
    </source>
</evidence>
<dbReference type="InterPro" id="IPR049962">
    <property type="entry name" value="THUMP_ThiI"/>
</dbReference>
<dbReference type="InterPro" id="IPR054173">
    <property type="entry name" value="ThiI_fer"/>
</dbReference>
<evidence type="ECO:0000256" key="17">
    <source>
        <dbReference type="ARBA" id="ARBA00077849"/>
    </source>
</evidence>
<comment type="subcellular location">
    <subcellularLocation>
        <location evidence="1 19">Cytoplasm</location>
    </subcellularLocation>
</comment>
<comment type="caution">
    <text evidence="21">The sequence shown here is derived from an EMBL/GenBank/DDBJ whole genome shotgun (WGS) entry which is preliminary data.</text>
</comment>
<dbReference type="NCBIfam" id="TIGR00342">
    <property type="entry name" value="tRNA uracil 4-sulfurtransferase ThiI"/>
    <property type="match status" value="1"/>
</dbReference>
<comment type="function">
    <text evidence="12 19">Catalyzes the ATP-dependent transfer of a sulfur to tRNA to produce 4-thiouridine in position 8 of tRNAs, which functions as a near-UV photosensor. Also catalyzes the transfer of sulfur to the sulfur carrier protein ThiS, forming ThiS-thiocarboxylate. This is a step in the synthesis of thiazole, in the thiamine biosynthesis pathway. The sulfur is donated as persulfide by IscS.</text>
</comment>
<dbReference type="PANTHER" id="PTHR43209">
    <property type="entry name" value="TRNA SULFURTRANSFERASE"/>
    <property type="match status" value="1"/>
</dbReference>
<feature type="binding site" evidence="19">
    <location>
        <begin position="209"/>
        <end position="210"/>
    </location>
    <ligand>
        <name>ATP</name>
        <dbReference type="ChEBI" id="CHEBI:30616"/>
    </ligand>
</feature>
<dbReference type="FunFam" id="3.40.50.620:FF:000053">
    <property type="entry name" value="Probable tRNA sulfurtransferase"/>
    <property type="match status" value="1"/>
</dbReference>
<evidence type="ECO:0000256" key="14">
    <source>
        <dbReference type="ARBA" id="ARBA00066827"/>
    </source>
</evidence>
<dbReference type="SMART" id="SM00981">
    <property type="entry name" value="THUMP"/>
    <property type="match status" value="1"/>
</dbReference>
<evidence type="ECO:0000313" key="22">
    <source>
        <dbReference type="Proteomes" id="UP000245938"/>
    </source>
</evidence>
<keyword evidence="5 19" id="KW-0808">Transferase</keyword>
<comment type="similarity">
    <text evidence="13 19">Belongs to the ThiI family.</text>
</comment>
<evidence type="ECO:0000256" key="9">
    <source>
        <dbReference type="ARBA" id="ARBA00022977"/>
    </source>
</evidence>
<dbReference type="InterPro" id="IPR049961">
    <property type="entry name" value="ThiI_N"/>
</dbReference>
<feature type="binding site" evidence="19">
    <location>
        <begin position="184"/>
        <end position="185"/>
    </location>
    <ligand>
        <name>ATP</name>
        <dbReference type="ChEBI" id="CHEBI:30616"/>
    </ligand>
</feature>
<dbReference type="GO" id="GO:0052837">
    <property type="term" value="P:thiazole biosynthetic process"/>
    <property type="evidence" value="ECO:0007669"/>
    <property type="project" value="TreeGrafter"/>
</dbReference>
<feature type="binding site" evidence="19">
    <location>
        <position position="266"/>
    </location>
    <ligand>
        <name>ATP</name>
        <dbReference type="ChEBI" id="CHEBI:30616"/>
    </ligand>
</feature>
<evidence type="ECO:0000259" key="20">
    <source>
        <dbReference type="PROSITE" id="PS51165"/>
    </source>
</evidence>
<name>A0A2U3ANV4_9BACL</name>
<dbReference type="Gene3D" id="3.40.50.620">
    <property type="entry name" value="HUPs"/>
    <property type="match status" value="1"/>
</dbReference>
<sequence>MKWSEILVRYGEISTKGKNRKQFINRLRDNIRYTFQDLSDVKIHPERDRMYLRSNDPAVMEQLIARLPKVFGIQSFSPVAECPTTLEDMKKLAVEIVSSIDFEGKTFKVNVKRSYKRFELETYDLNREIASHVLTTLPGMTVQMKDPDIELRVEVREESTYMMIDVIPAAAGLPVGSNGKALLLLSGGIDSPVAAFYMMKRGVRIEAIHFFSPPFTSEQSLGKVMELCEIISGFGGNVRLHIIPFTEIQQTIQQAVPENVTMTSTRRMMMKISDQVRKEVNALALVTGENLGQVASQTLESLAAINDVTTTPILRPLITFDKLDIIKIAEEIGTYETSIRPFEDCCTVFTPANPKTKPNVEKMNYYEAFTDFDEMIERAVKNREIHDFPKKKIADEFEDLL</sequence>
<evidence type="ECO:0000256" key="19">
    <source>
        <dbReference type="HAMAP-Rule" id="MF_00021"/>
    </source>
</evidence>
<evidence type="ECO:0000256" key="18">
    <source>
        <dbReference type="ARBA" id="ARBA00080570"/>
    </source>
</evidence>
<dbReference type="InterPro" id="IPR003720">
    <property type="entry name" value="tRNA_STrfase"/>
</dbReference>
<dbReference type="GO" id="GO:0004810">
    <property type="term" value="F:CCA tRNA nucleotidyltransferase activity"/>
    <property type="evidence" value="ECO:0007669"/>
    <property type="project" value="InterPro"/>
</dbReference>
<reference evidence="21 22" key="1">
    <citation type="submission" date="2018-05" db="EMBL/GenBank/DDBJ databases">
        <title>Kurthia sibirica genome sequence.</title>
        <authorList>
            <person name="Maclea K.S."/>
            <person name="Goen A.E."/>
        </authorList>
    </citation>
    <scope>NUCLEOTIDE SEQUENCE [LARGE SCALE GENOMIC DNA]</scope>
    <source>
        <strain evidence="21 22">ATCC 49154</strain>
    </source>
</reference>
<evidence type="ECO:0000313" key="21">
    <source>
        <dbReference type="EMBL" id="PWI26222.1"/>
    </source>
</evidence>
<dbReference type="HAMAP" id="MF_00021">
    <property type="entry name" value="ThiI"/>
    <property type="match status" value="1"/>
</dbReference>
<dbReference type="InterPro" id="IPR050102">
    <property type="entry name" value="tRNA_sulfurtransferase_ThiI"/>
</dbReference>
<evidence type="ECO:0000256" key="2">
    <source>
        <dbReference type="ARBA" id="ARBA00004948"/>
    </source>
</evidence>
<gene>
    <name evidence="19" type="primary">thiI</name>
    <name evidence="21" type="ORF">DEX24_04665</name>
</gene>
<dbReference type="InterPro" id="IPR020536">
    <property type="entry name" value="ThiI_AANH"/>
</dbReference>
<keyword evidence="22" id="KW-1185">Reference proteome</keyword>
<dbReference type="OrthoDB" id="9773948at2"/>
<accession>A0A2U3ANV4</accession>
<evidence type="ECO:0000256" key="3">
    <source>
        <dbReference type="ARBA" id="ARBA00022490"/>
    </source>
</evidence>
<dbReference type="GO" id="GO:0009228">
    <property type="term" value="P:thiamine biosynthetic process"/>
    <property type="evidence" value="ECO:0007669"/>
    <property type="project" value="UniProtKB-KW"/>
</dbReference>
<keyword evidence="9 19" id="KW-0784">Thiamine biosynthesis</keyword>
<dbReference type="PROSITE" id="PS51165">
    <property type="entry name" value="THUMP"/>
    <property type="match status" value="1"/>
</dbReference>
<keyword evidence="3 19" id="KW-0963">Cytoplasm</keyword>
<feature type="domain" description="THUMP" evidence="20">
    <location>
        <begin position="61"/>
        <end position="166"/>
    </location>
</feature>
<dbReference type="GO" id="GO:0005524">
    <property type="term" value="F:ATP binding"/>
    <property type="evidence" value="ECO:0007669"/>
    <property type="project" value="UniProtKB-UniRule"/>
</dbReference>
<dbReference type="Pfam" id="PF22025">
    <property type="entry name" value="ThiI_fer"/>
    <property type="match status" value="1"/>
</dbReference>
<dbReference type="InterPro" id="IPR004114">
    <property type="entry name" value="THUMP_dom"/>
</dbReference>
<feature type="binding site" evidence="19">
    <location>
        <position position="297"/>
    </location>
    <ligand>
        <name>ATP</name>
        <dbReference type="ChEBI" id="CHEBI:30616"/>
    </ligand>
</feature>
<dbReference type="EMBL" id="QFVR01000004">
    <property type="protein sequence ID" value="PWI26222.1"/>
    <property type="molecule type" value="Genomic_DNA"/>
</dbReference>
<comment type="catalytic activity">
    <reaction evidence="11 19">
        <text>[ThiS sulfur-carrier protein]-C-terminal Gly-Gly-AMP + S-sulfanyl-L-cysteinyl-[cysteine desulfurase] + AH2 = [ThiS sulfur-carrier protein]-C-terminal-Gly-aminoethanethioate + L-cysteinyl-[cysteine desulfurase] + A + AMP + 2 H(+)</text>
        <dbReference type="Rhea" id="RHEA:43340"/>
        <dbReference type="Rhea" id="RHEA-COMP:12157"/>
        <dbReference type="Rhea" id="RHEA-COMP:12158"/>
        <dbReference type="Rhea" id="RHEA-COMP:12910"/>
        <dbReference type="Rhea" id="RHEA-COMP:19908"/>
        <dbReference type="ChEBI" id="CHEBI:13193"/>
        <dbReference type="ChEBI" id="CHEBI:15378"/>
        <dbReference type="ChEBI" id="CHEBI:17499"/>
        <dbReference type="ChEBI" id="CHEBI:29950"/>
        <dbReference type="ChEBI" id="CHEBI:61963"/>
        <dbReference type="ChEBI" id="CHEBI:90618"/>
        <dbReference type="ChEBI" id="CHEBI:232372"/>
        <dbReference type="ChEBI" id="CHEBI:456215"/>
    </reaction>
</comment>
<dbReference type="UniPathway" id="UPA00060"/>
<keyword evidence="4 19" id="KW-0820">tRNA-binding</keyword>
<dbReference type="Gene3D" id="3.30.2130.30">
    <property type="match status" value="1"/>
</dbReference>
<organism evidence="21 22">
    <name type="scientific">Kurthia sibirica</name>
    <dbReference type="NCBI Taxonomy" id="202750"/>
    <lineage>
        <taxon>Bacteria</taxon>
        <taxon>Bacillati</taxon>
        <taxon>Bacillota</taxon>
        <taxon>Bacilli</taxon>
        <taxon>Bacillales</taxon>
        <taxon>Caryophanaceae</taxon>
        <taxon>Kurthia</taxon>
    </lineage>
</organism>
<dbReference type="SUPFAM" id="SSF52402">
    <property type="entry name" value="Adenine nucleotide alpha hydrolases-like"/>
    <property type="match status" value="1"/>
</dbReference>
<keyword evidence="6 19" id="KW-0547">Nucleotide-binding</keyword>
<dbReference type="RefSeq" id="WP_109305245.1">
    <property type="nucleotide sequence ID" value="NZ_BJUF01000075.1"/>
</dbReference>